<dbReference type="PANTHER" id="PTHR37426">
    <property type="entry name" value="RIBOSOMAL RNA LARGE SUBUNIT METHYLTRANSFERASE J"/>
    <property type="match status" value="1"/>
</dbReference>
<dbReference type="GO" id="GO:0070475">
    <property type="term" value="P:rRNA base methylation"/>
    <property type="evidence" value="ECO:0007669"/>
    <property type="project" value="InterPro"/>
</dbReference>
<protein>
    <submittedName>
        <fullName evidence="1">23S rRNA (Adenine(2030)-N(6))-methyltransferase RlmJ</fullName>
    </submittedName>
</protein>
<accession>A0A399QP49</accession>
<dbReference type="SUPFAM" id="SSF53335">
    <property type="entry name" value="S-adenosyl-L-methionine-dependent methyltransferases"/>
    <property type="match status" value="1"/>
</dbReference>
<dbReference type="InterPro" id="IPR007473">
    <property type="entry name" value="RlmJ"/>
</dbReference>
<dbReference type="OrthoDB" id="9791274at2"/>
<dbReference type="RefSeq" id="WP_119380945.1">
    <property type="nucleotide sequence ID" value="NZ_QWGB01000014.1"/>
</dbReference>
<dbReference type="Proteomes" id="UP000265431">
    <property type="component" value="Unassembled WGS sequence"/>
</dbReference>
<organism evidence="1 2">
    <name type="scientific">Henriciella barbarensis</name>
    <dbReference type="NCBI Taxonomy" id="86342"/>
    <lineage>
        <taxon>Bacteria</taxon>
        <taxon>Pseudomonadati</taxon>
        <taxon>Pseudomonadota</taxon>
        <taxon>Alphaproteobacteria</taxon>
        <taxon>Hyphomonadales</taxon>
        <taxon>Hyphomonadaceae</taxon>
        <taxon>Henriciella</taxon>
    </lineage>
</organism>
<dbReference type="GO" id="GO:0005829">
    <property type="term" value="C:cytosol"/>
    <property type="evidence" value="ECO:0007669"/>
    <property type="project" value="TreeGrafter"/>
</dbReference>
<dbReference type="AlphaFoldDB" id="A0A399QP49"/>
<name>A0A399QP49_9PROT</name>
<dbReference type="InterPro" id="IPR029063">
    <property type="entry name" value="SAM-dependent_MTases_sf"/>
</dbReference>
<keyword evidence="2" id="KW-1185">Reference proteome</keyword>
<dbReference type="Pfam" id="PF04378">
    <property type="entry name" value="RsmJ"/>
    <property type="match status" value="1"/>
</dbReference>
<comment type="caution">
    <text evidence="1">The sequence shown here is derived from an EMBL/GenBank/DDBJ whole genome shotgun (WGS) entry which is preliminary data.</text>
</comment>
<reference evidence="1 2" key="1">
    <citation type="submission" date="2018-08" db="EMBL/GenBank/DDBJ databases">
        <title>Henriciella mobilis sp. nov., isolated from seawater.</title>
        <authorList>
            <person name="Cheng H."/>
            <person name="Wu Y.-H."/>
            <person name="Xu X.-W."/>
            <person name="Guo L.-L."/>
        </authorList>
    </citation>
    <scope>NUCLEOTIDE SEQUENCE [LARGE SCALE GENOMIC DNA]</scope>
    <source>
        <strain evidence="1 2">CCUG66934</strain>
    </source>
</reference>
<dbReference type="PANTHER" id="PTHR37426:SF1">
    <property type="entry name" value="RIBOSOMAL RNA LARGE SUBUNIT METHYLTRANSFERASE J"/>
    <property type="match status" value="1"/>
</dbReference>
<dbReference type="GO" id="GO:0036307">
    <property type="term" value="F:23S rRNA (adenine(2030)-N(6))-methyltransferase activity"/>
    <property type="evidence" value="ECO:0007669"/>
    <property type="project" value="TreeGrafter"/>
</dbReference>
<keyword evidence="1" id="KW-0489">Methyltransferase</keyword>
<evidence type="ECO:0000313" key="2">
    <source>
        <dbReference type="Proteomes" id="UP000265431"/>
    </source>
</evidence>
<gene>
    <name evidence="1" type="ORF">D1224_16130</name>
</gene>
<dbReference type="Gene3D" id="3.40.50.150">
    <property type="entry name" value="Vaccinia Virus protein VP39"/>
    <property type="match status" value="1"/>
</dbReference>
<keyword evidence="1" id="KW-0808">Transferase</keyword>
<dbReference type="EMBL" id="QWGB01000014">
    <property type="protein sequence ID" value="RIJ20628.1"/>
    <property type="molecule type" value="Genomic_DNA"/>
</dbReference>
<proteinExistence type="predicted"/>
<evidence type="ECO:0000313" key="1">
    <source>
        <dbReference type="EMBL" id="RIJ20628.1"/>
    </source>
</evidence>
<sequence>MLSYQHGYHAGNRADVFKHAVLFSILNIARQATHPWLYMETHSAAGTYDLSDKLSRKTAEADEGVLRLLADKNPPALLRPWLDHVRKATPAAYPGSPEIARHCLRDNDRMIFFERHPAEYDKLVKSLGDEKRARAIKDDGYNGALKLQPRSHERAFVFLDPSYETERDMEELAAWIPRAMKRWPKAVFLVWLPLFKDERELEFGQFLSSLDFGFVAGTRWHEDSGKDSALDGSAMIGLRTSPAMGRPAFEIAEQLDAYW</sequence>